<protein>
    <recommendedName>
        <fullName evidence="12">Transporter</fullName>
    </recommendedName>
</protein>
<dbReference type="GO" id="GO:1990281">
    <property type="term" value="C:efflux pump complex"/>
    <property type="evidence" value="ECO:0007669"/>
    <property type="project" value="TreeGrafter"/>
</dbReference>
<dbReference type="AlphaFoldDB" id="A0A1Y1RWN9"/>
<dbReference type="GO" id="GO:0015288">
    <property type="term" value="F:porin activity"/>
    <property type="evidence" value="ECO:0007669"/>
    <property type="project" value="TreeGrafter"/>
</dbReference>
<keyword evidence="3" id="KW-0813">Transport</keyword>
<evidence type="ECO:0000313" key="10">
    <source>
        <dbReference type="EMBL" id="ORC34056.1"/>
    </source>
</evidence>
<keyword evidence="5" id="KW-0812">Transmembrane</keyword>
<evidence type="ECO:0000256" key="9">
    <source>
        <dbReference type="SAM" id="SignalP"/>
    </source>
</evidence>
<evidence type="ECO:0000256" key="5">
    <source>
        <dbReference type="ARBA" id="ARBA00022692"/>
    </source>
</evidence>
<dbReference type="PANTHER" id="PTHR30026">
    <property type="entry name" value="OUTER MEMBRANE PROTEIN TOLC"/>
    <property type="match status" value="1"/>
</dbReference>
<comment type="similarity">
    <text evidence="2">Belongs to the outer membrane factor (OMF) (TC 1.B.17) family.</text>
</comment>
<evidence type="ECO:0000256" key="4">
    <source>
        <dbReference type="ARBA" id="ARBA00022452"/>
    </source>
</evidence>
<organism evidence="10 11">
    <name type="scientific">Marispirochaeta aestuarii</name>
    <dbReference type="NCBI Taxonomy" id="1963862"/>
    <lineage>
        <taxon>Bacteria</taxon>
        <taxon>Pseudomonadati</taxon>
        <taxon>Spirochaetota</taxon>
        <taxon>Spirochaetia</taxon>
        <taxon>Spirochaetales</taxon>
        <taxon>Spirochaetaceae</taxon>
        <taxon>Marispirochaeta</taxon>
    </lineage>
</organism>
<feature type="chain" id="PRO_5012665993" description="Transporter" evidence="9">
    <location>
        <begin position="21"/>
        <end position="437"/>
    </location>
</feature>
<dbReference type="GO" id="GO:0009279">
    <property type="term" value="C:cell outer membrane"/>
    <property type="evidence" value="ECO:0007669"/>
    <property type="project" value="UniProtKB-SubCell"/>
</dbReference>
<dbReference type="InterPro" id="IPR003423">
    <property type="entry name" value="OMP_efflux"/>
</dbReference>
<comment type="subcellular location">
    <subcellularLocation>
        <location evidence="1">Cell outer membrane</location>
    </subcellularLocation>
</comment>
<dbReference type="PANTHER" id="PTHR30026:SF20">
    <property type="entry name" value="OUTER MEMBRANE PROTEIN TOLC"/>
    <property type="match status" value="1"/>
</dbReference>
<keyword evidence="4" id="KW-1134">Transmembrane beta strand</keyword>
<feature type="signal peptide" evidence="9">
    <location>
        <begin position="1"/>
        <end position="20"/>
    </location>
</feature>
<keyword evidence="8" id="KW-0175">Coiled coil</keyword>
<keyword evidence="6" id="KW-0472">Membrane</keyword>
<dbReference type="InterPro" id="IPR051906">
    <property type="entry name" value="TolC-like"/>
</dbReference>
<reference evidence="10 11" key="1">
    <citation type="submission" date="2017-03" db="EMBL/GenBank/DDBJ databases">
        <title>Draft Genome sequence of Marispirochaeta sp. strain JC444.</title>
        <authorList>
            <person name="Shivani Y."/>
            <person name="Subhash Y."/>
            <person name="Sasikala C."/>
            <person name="Ramana C."/>
        </authorList>
    </citation>
    <scope>NUCLEOTIDE SEQUENCE [LARGE SCALE GENOMIC DNA]</scope>
    <source>
        <strain evidence="10 11">JC444</strain>
    </source>
</reference>
<proteinExistence type="inferred from homology"/>
<comment type="caution">
    <text evidence="10">The sequence shown here is derived from an EMBL/GenBank/DDBJ whole genome shotgun (WGS) entry which is preliminary data.</text>
</comment>
<keyword evidence="9" id="KW-0732">Signal</keyword>
<evidence type="ECO:0000256" key="7">
    <source>
        <dbReference type="ARBA" id="ARBA00023237"/>
    </source>
</evidence>
<keyword evidence="11" id="KW-1185">Reference proteome</keyword>
<feature type="coiled-coil region" evidence="8">
    <location>
        <begin position="158"/>
        <end position="209"/>
    </location>
</feature>
<evidence type="ECO:0008006" key="12">
    <source>
        <dbReference type="Google" id="ProtNLM"/>
    </source>
</evidence>
<evidence type="ECO:0000256" key="3">
    <source>
        <dbReference type="ARBA" id="ARBA00022448"/>
    </source>
</evidence>
<evidence type="ECO:0000256" key="6">
    <source>
        <dbReference type="ARBA" id="ARBA00023136"/>
    </source>
</evidence>
<evidence type="ECO:0000256" key="8">
    <source>
        <dbReference type="SAM" id="Coils"/>
    </source>
</evidence>
<evidence type="ECO:0000313" key="11">
    <source>
        <dbReference type="Proteomes" id="UP000192343"/>
    </source>
</evidence>
<feature type="coiled-coil region" evidence="8">
    <location>
        <begin position="326"/>
        <end position="416"/>
    </location>
</feature>
<evidence type="ECO:0000256" key="1">
    <source>
        <dbReference type="ARBA" id="ARBA00004442"/>
    </source>
</evidence>
<dbReference type="STRING" id="1963862.B4O97_14320"/>
<dbReference type="Gene3D" id="1.20.1600.10">
    <property type="entry name" value="Outer membrane efflux proteins (OEP)"/>
    <property type="match status" value="1"/>
</dbReference>
<sequence length="437" mass="48805">MHRILKLATLLALISTPLGAREYSMTQLFELALEEDSRLARIEAGVAAAETVVADAGAAFQPDLSAGFRVSYVSELPEMEQPKPGGGTTTVEAGVKDTYAANLTARQLIFAGFTRRYGLAAAENRLAEVRFQKSMREDALRFSLLQAAYGYSLADLSVESLEASLARLELNRRRVESFFSQGFASELDLLEIDASIAELNLQLRQQQADRRAALISLRSLSGAEDLDALAVEEAYLALPDVEAVDIEGADLASNADYRATDYTRQARELETEIHRGDYYPRLSAFGSFNYGRPGANFFADEWQFYYQGGVEVSMNLWDGGRRGNALERDRARLEQLAAEREELFTNLLARGRQTGESLQSAAEQLTTARSLLENKQRKYELIQQLWDAGEQSTLEVLEAEQELTAADIRAKGLEIRLLSLYQDYLLLINRPLWRNTK</sequence>
<dbReference type="Pfam" id="PF02321">
    <property type="entry name" value="OEP"/>
    <property type="match status" value="1"/>
</dbReference>
<dbReference type="SUPFAM" id="SSF56954">
    <property type="entry name" value="Outer membrane efflux proteins (OEP)"/>
    <property type="match status" value="1"/>
</dbReference>
<name>A0A1Y1RWN9_9SPIO</name>
<dbReference type="GO" id="GO:0015562">
    <property type="term" value="F:efflux transmembrane transporter activity"/>
    <property type="evidence" value="ECO:0007669"/>
    <property type="project" value="InterPro"/>
</dbReference>
<evidence type="ECO:0000256" key="2">
    <source>
        <dbReference type="ARBA" id="ARBA00007613"/>
    </source>
</evidence>
<gene>
    <name evidence="10" type="ORF">B4O97_14320</name>
</gene>
<dbReference type="Proteomes" id="UP000192343">
    <property type="component" value="Unassembled WGS sequence"/>
</dbReference>
<keyword evidence="7" id="KW-0998">Cell outer membrane</keyword>
<dbReference type="EMBL" id="MWQY01000016">
    <property type="protein sequence ID" value="ORC34056.1"/>
    <property type="molecule type" value="Genomic_DNA"/>
</dbReference>
<accession>A0A1Y1RWN9</accession>